<evidence type="ECO:0000256" key="3">
    <source>
        <dbReference type="ARBA" id="ARBA00023163"/>
    </source>
</evidence>
<dbReference type="SUPFAM" id="SSF53822">
    <property type="entry name" value="Periplasmic binding protein-like I"/>
    <property type="match status" value="1"/>
</dbReference>
<evidence type="ECO:0000313" key="7">
    <source>
        <dbReference type="Proteomes" id="UP001500731"/>
    </source>
</evidence>
<dbReference type="SUPFAM" id="SSF47413">
    <property type="entry name" value="lambda repressor-like DNA-binding domains"/>
    <property type="match status" value="1"/>
</dbReference>
<dbReference type="Gene3D" id="1.10.260.40">
    <property type="entry name" value="lambda repressor-like DNA-binding domains"/>
    <property type="match status" value="1"/>
</dbReference>
<keyword evidence="1" id="KW-0805">Transcription regulation</keyword>
<dbReference type="Pfam" id="PF00356">
    <property type="entry name" value="LacI"/>
    <property type="match status" value="1"/>
</dbReference>
<dbReference type="CDD" id="cd01392">
    <property type="entry name" value="HTH_LacI"/>
    <property type="match status" value="1"/>
</dbReference>
<dbReference type="EMBL" id="BAABGP010000005">
    <property type="protein sequence ID" value="GAA4480579.1"/>
    <property type="molecule type" value="Genomic_DNA"/>
</dbReference>
<dbReference type="PANTHER" id="PTHR30146">
    <property type="entry name" value="LACI-RELATED TRANSCRIPTIONAL REPRESSOR"/>
    <property type="match status" value="1"/>
</dbReference>
<keyword evidence="2 6" id="KW-0238">DNA-binding</keyword>
<dbReference type="PANTHER" id="PTHR30146:SF153">
    <property type="entry name" value="LACTOSE OPERON REPRESSOR"/>
    <property type="match status" value="1"/>
</dbReference>
<protein>
    <submittedName>
        <fullName evidence="6">LacI family DNA-binding transcriptional regulator</fullName>
    </submittedName>
</protein>
<name>A0ABP8P2B0_9MICO</name>
<dbReference type="InterPro" id="IPR000843">
    <property type="entry name" value="HTH_LacI"/>
</dbReference>
<gene>
    <name evidence="6" type="ORF">GCM10023171_07590</name>
</gene>
<dbReference type="PROSITE" id="PS00356">
    <property type="entry name" value="HTH_LACI_1"/>
    <property type="match status" value="1"/>
</dbReference>
<evidence type="ECO:0000256" key="4">
    <source>
        <dbReference type="SAM" id="MobiDB-lite"/>
    </source>
</evidence>
<sequence length="369" mass="38369">MDSTESSRPDPAAGVAAGVGAGSGGARRREPSMEDVARAAGVSGQTVSRVVNARGYVGAATRAKVEAVMVELGYRPNSAARALRSGRFRAIGVIMFTLAPYGNHRTLDAIAVRAAQAGYALTLIPVEAGNLSTVNGAFHRLAEHAVDGIIILIEAHQLDGSEIEIPRGLPIVVIDSNKRLPHPFVDNDQALGARQATDHLLALGHRTVWHVAGPDSSYAASRRRDAWKAALEEHGAEVPAALVGDWSAASGYAAGKRLAARDDVTAVFAANDGMAVGVLRALHEAGRRVPEDVSVVGFDDSSDAGYVWPPLTTVRQHFEEVGALAVDALIAELDGATGGSEGSGSGLPDVQLIPTELVVRASTAAPARR</sequence>
<feature type="region of interest" description="Disordered" evidence="4">
    <location>
        <begin position="1"/>
        <end position="33"/>
    </location>
</feature>
<proteinExistence type="predicted"/>
<evidence type="ECO:0000256" key="2">
    <source>
        <dbReference type="ARBA" id="ARBA00023125"/>
    </source>
</evidence>
<dbReference type="InterPro" id="IPR028082">
    <property type="entry name" value="Peripla_BP_I"/>
</dbReference>
<dbReference type="InterPro" id="IPR010982">
    <property type="entry name" value="Lambda_DNA-bd_dom_sf"/>
</dbReference>
<organism evidence="6 7">
    <name type="scientific">Microbacterium panaciterrae</name>
    <dbReference type="NCBI Taxonomy" id="985759"/>
    <lineage>
        <taxon>Bacteria</taxon>
        <taxon>Bacillati</taxon>
        <taxon>Actinomycetota</taxon>
        <taxon>Actinomycetes</taxon>
        <taxon>Micrococcales</taxon>
        <taxon>Microbacteriaceae</taxon>
        <taxon>Microbacterium</taxon>
    </lineage>
</organism>
<evidence type="ECO:0000256" key="1">
    <source>
        <dbReference type="ARBA" id="ARBA00023015"/>
    </source>
</evidence>
<keyword evidence="7" id="KW-1185">Reference proteome</keyword>
<evidence type="ECO:0000313" key="6">
    <source>
        <dbReference type="EMBL" id="GAA4480579.1"/>
    </source>
</evidence>
<dbReference type="Gene3D" id="3.40.50.2300">
    <property type="match status" value="2"/>
</dbReference>
<reference evidence="7" key="1">
    <citation type="journal article" date="2019" name="Int. J. Syst. Evol. Microbiol.">
        <title>The Global Catalogue of Microorganisms (GCM) 10K type strain sequencing project: providing services to taxonomists for standard genome sequencing and annotation.</title>
        <authorList>
            <consortium name="The Broad Institute Genomics Platform"/>
            <consortium name="The Broad Institute Genome Sequencing Center for Infectious Disease"/>
            <person name="Wu L."/>
            <person name="Ma J."/>
        </authorList>
    </citation>
    <scope>NUCLEOTIDE SEQUENCE [LARGE SCALE GENOMIC DNA]</scope>
    <source>
        <strain evidence="7">JCM 17839</strain>
    </source>
</reference>
<dbReference type="Pfam" id="PF13377">
    <property type="entry name" value="Peripla_BP_3"/>
    <property type="match status" value="1"/>
</dbReference>
<feature type="domain" description="HTH lacI-type" evidence="5">
    <location>
        <begin position="31"/>
        <end position="85"/>
    </location>
</feature>
<dbReference type="CDD" id="cd01574">
    <property type="entry name" value="PBP1_LacI"/>
    <property type="match status" value="1"/>
</dbReference>
<dbReference type="GO" id="GO:0003677">
    <property type="term" value="F:DNA binding"/>
    <property type="evidence" value="ECO:0007669"/>
    <property type="project" value="UniProtKB-KW"/>
</dbReference>
<evidence type="ECO:0000259" key="5">
    <source>
        <dbReference type="PROSITE" id="PS50932"/>
    </source>
</evidence>
<dbReference type="Proteomes" id="UP001500731">
    <property type="component" value="Unassembled WGS sequence"/>
</dbReference>
<dbReference type="PROSITE" id="PS50932">
    <property type="entry name" value="HTH_LACI_2"/>
    <property type="match status" value="1"/>
</dbReference>
<dbReference type="SMART" id="SM00354">
    <property type="entry name" value="HTH_LACI"/>
    <property type="match status" value="1"/>
</dbReference>
<comment type="caution">
    <text evidence="6">The sequence shown here is derived from an EMBL/GenBank/DDBJ whole genome shotgun (WGS) entry which is preliminary data.</text>
</comment>
<keyword evidence="3" id="KW-0804">Transcription</keyword>
<accession>A0ABP8P2B0</accession>
<dbReference type="InterPro" id="IPR046335">
    <property type="entry name" value="LacI/GalR-like_sensor"/>
</dbReference>